<evidence type="ECO:0000256" key="6">
    <source>
        <dbReference type="SAM" id="SignalP"/>
    </source>
</evidence>
<reference evidence="7 8" key="1">
    <citation type="submission" date="2016-10" db="EMBL/GenBank/DDBJ databases">
        <title>Pseudoalteromonas amylolytica sp. nov., isolated from the surface seawater.</title>
        <authorList>
            <person name="Wu Y.-H."/>
            <person name="Cheng H."/>
            <person name="Jin X.-B."/>
            <person name="Wang C.-S."/>
            <person name="Xu X.-W."/>
        </authorList>
    </citation>
    <scope>NUCLEOTIDE SEQUENCE [LARGE SCALE GENOMIC DNA]</scope>
    <source>
        <strain evidence="7 8">JCM 12483</strain>
    </source>
</reference>
<dbReference type="OrthoDB" id="5731040at2"/>
<feature type="signal peptide" evidence="6">
    <location>
        <begin position="1"/>
        <end position="18"/>
    </location>
</feature>
<protein>
    <recommendedName>
        <fullName evidence="9">Structural protein MipA</fullName>
    </recommendedName>
</protein>
<comment type="similarity">
    <text evidence="2">Belongs to the MipA/OmpV family.</text>
</comment>
<comment type="caution">
    <text evidence="7">The sequence shown here is derived from an EMBL/GenBank/DDBJ whole genome shotgun (WGS) entry which is preliminary data.</text>
</comment>
<dbReference type="Proteomes" id="UP000180253">
    <property type="component" value="Unassembled WGS sequence"/>
</dbReference>
<sequence length="302" mass="34296">MKQVLVAMSMLASMGVHAQQCQSQEEGCIEVGQWQFAVAIGAGVMTNPLEGGDDIPLFFLPYFSYYGDKFFLENTTLGYTFSHQHNFDLSVIVEPNVEQAFFERHHLRSIAAPEKYLDVNGMVVDNLPESVPSEGDHPTKTPAYKPKIRIDEITHRDWTIDGGLLLHWYINDNSKLTVSWLHDLGGVYKGQNATVTFSQQLPLPIETQAKLQLKVGAQWQSQQLVDYYYGLRTTDSSDPRLYYQGRSSISPFLSMAYNHRINKHWQFKFNIKHTWLADGISDSPLLRDSGSSSIFIGGLYEF</sequence>
<dbReference type="PANTHER" id="PTHR38776:SF1">
    <property type="entry name" value="MLTA-INTERACTING PROTEIN-RELATED"/>
    <property type="match status" value="1"/>
</dbReference>
<dbReference type="RefSeq" id="WP_070993832.1">
    <property type="nucleotide sequence ID" value="NZ_CBCSHD010000006.1"/>
</dbReference>
<evidence type="ECO:0000313" key="7">
    <source>
        <dbReference type="EMBL" id="OHU93678.1"/>
    </source>
</evidence>
<evidence type="ECO:0000256" key="5">
    <source>
        <dbReference type="ARBA" id="ARBA00023237"/>
    </source>
</evidence>
<gene>
    <name evidence="7" type="ORF">BIW53_20295</name>
</gene>
<accession>A0A1S1N1Y9</accession>
<feature type="chain" id="PRO_5010379699" description="Structural protein MipA" evidence="6">
    <location>
        <begin position="19"/>
        <end position="302"/>
    </location>
</feature>
<dbReference type="Gene3D" id="2.40.170.20">
    <property type="entry name" value="TonB-dependent receptor, beta-barrel domain"/>
    <property type="match status" value="1"/>
</dbReference>
<evidence type="ECO:0000256" key="1">
    <source>
        <dbReference type="ARBA" id="ARBA00004442"/>
    </source>
</evidence>
<dbReference type="STRING" id="327939.BIW53_20295"/>
<comment type="subcellular location">
    <subcellularLocation>
        <location evidence="1">Cell outer membrane</location>
    </subcellularLocation>
</comment>
<dbReference type="GO" id="GO:0009279">
    <property type="term" value="C:cell outer membrane"/>
    <property type="evidence" value="ECO:0007669"/>
    <property type="project" value="UniProtKB-SubCell"/>
</dbReference>
<evidence type="ECO:0000256" key="4">
    <source>
        <dbReference type="ARBA" id="ARBA00023136"/>
    </source>
</evidence>
<dbReference type="InterPro" id="IPR010583">
    <property type="entry name" value="MipA"/>
</dbReference>
<dbReference type="Pfam" id="PF06629">
    <property type="entry name" value="MipA"/>
    <property type="match status" value="1"/>
</dbReference>
<keyword evidence="5" id="KW-0998">Cell outer membrane</keyword>
<evidence type="ECO:0000256" key="3">
    <source>
        <dbReference type="ARBA" id="ARBA00022729"/>
    </source>
</evidence>
<keyword evidence="3 6" id="KW-0732">Signal</keyword>
<dbReference type="GO" id="GO:0009252">
    <property type="term" value="P:peptidoglycan biosynthetic process"/>
    <property type="evidence" value="ECO:0007669"/>
    <property type="project" value="TreeGrafter"/>
</dbReference>
<keyword evidence="8" id="KW-1185">Reference proteome</keyword>
<proteinExistence type="inferred from homology"/>
<dbReference type="AlphaFoldDB" id="A0A1S1N1Y9"/>
<evidence type="ECO:0008006" key="9">
    <source>
        <dbReference type="Google" id="ProtNLM"/>
    </source>
</evidence>
<dbReference type="EMBL" id="MNAN01000037">
    <property type="protein sequence ID" value="OHU93678.1"/>
    <property type="molecule type" value="Genomic_DNA"/>
</dbReference>
<evidence type="ECO:0000313" key="8">
    <source>
        <dbReference type="Proteomes" id="UP000180253"/>
    </source>
</evidence>
<keyword evidence="4" id="KW-0472">Membrane</keyword>
<name>A0A1S1N1Y9_9GAMM</name>
<evidence type="ECO:0000256" key="2">
    <source>
        <dbReference type="ARBA" id="ARBA00005722"/>
    </source>
</evidence>
<dbReference type="PANTHER" id="PTHR38776">
    <property type="entry name" value="MLTA-INTERACTING PROTEIN-RELATED"/>
    <property type="match status" value="1"/>
</dbReference>
<organism evidence="7 8">
    <name type="scientific">Pseudoalteromonas byunsanensis</name>
    <dbReference type="NCBI Taxonomy" id="327939"/>
    <lineage>
        <taxon>Bacteria</taxon>
        <taxon>Pseudomonadati</taxon>
        <taxon>Pseudomonadota</taxon>
        <taxon>Gammaproteobacteria</taxon>
        <taxon>Alteromonadales</taxon>
        <taxon>Pseudoalteromonadaceae</taxon>
        <taxon>Pseudoalteromonas</taxon>
    </lineage>
</organism>
<dbReference type="InterPro" id="IPR036942">
    <property type="entry name" value="Beta-barrel_TonB_sf"/>
</dbReference>